<dbReference type="RefSeq" id="WP_136017215.1">
    <property type="nucleotide sequence ID" value="NZ_SRZK01000349.1"/>
</dbReference>
<dbReference type="Proteomes" id="UP000306274">
    <property type="component" value="Unassembled WGS sequence"/>
</dbReference>
<evidence type="ECO:0000313" key="2">
    <source>
        <dbReference type="Proteomes" id="UP000306274"/>
    </source>
</evidence>
<keyword evidence="2" id="KW-1185">Reference proteome</keyword>
<gene>
    <name evidence="1" type="ORF">E5Z02_26255</name>
</gene>
<evidence type="ECO:0000313" key="1">
    <source>
        <dbReference type="EMBL" id="TGZ03405.1"/>
    </source>
</evidence>
<proteinExistence type="predicted"/>
<comment type="caution">
    <text evidence="1">The sequence shown here is derived from an EMBL/GenBank/DDBJ whole genome shotgun (WGS) entry which is preliminary data.</text>
</comment>
<sequence>MLIELRGLSNAERSVALYVSDMPDRYRYQRGDYAQLESWIIQGATRLGLERLYRLAALLSGYRLAWVEECVSAVQEQAHAERFPKTARLDRAARMASIVSLDSPMSEAAKARGLHPQFDGGCPTCQGAGQVWERWIAPGCDWEEEGYEPCPMCPGPVSSVERVAVAA</sequence>
<name>A0ABY2P8L3_9ACTN</name>
<accession>A0ABY2P8L3</accession>
<dbReference type="EMBL" id="SRZK01000349">
    <property type="protein sequence ID" value="TGZ03405.1"/>
    <property type="molecule type" value="Genomic_DNA"/>
</dbReference>
<reference evidence="1 2" key="1">
    <citation type="submission" date="2019-04" db="EMBL/GenBank/DDBJ databases">
        <title>Streptomyces rhizosphaericola sp. nov., an actinobacterium isolated from the wheat rhizosphere.</title>
        <authorList>
            <person name="Vargas Hoyos H.A."/>
            <person name="Santos S.N."/>
            <person name="Genuario D.B."/>
            <person name="Melo I.S."/>
            <person name="Da Silva L.J."/>
            <person name="Da Silva F.S.P."/>
            <person name="Zucchi T.D."/>
        </authorList>
    </citation>
    <scope>NUCLEOTIDE SEQUENCE [LARGE SCALE GENOMIC DNA]</scope>
    <source>
        <strain evidence="1 2">1AS2c</strain>
    </source>
</reference>
<organism evidence="1 2">
    <name type="scientific">Streptomyces rhizosphaericola</name>
    <dbReference type="NCBI Taxonomy" id="2564098"/>
    <lineage>
        <taxon>Bacteria</taxon>
        <taxon>Bacillati</taxon>
        <taxon>Actinomycetota</taxon>
        <taxon>Actinomycetes</taxon>
        <taxon>Kitasatosporales</taxon>
        <taxon>Streptomycetaceae</taxon>
        <taxon>Streptomyces</taxon>
    </lineage>
</organism>
<protein>
    <submittedName>
        <fullName evidence="1">Uncharacterized protein</fullName>
    </submittedName>
</protein>